<gene>
    <name evidence="2" type="ORF">MVEN_00259100</name>
</gene>
<protein>
    <submittedName>
        <fullName evidence="2">Uncharacterized protein</fullName>
    </submittedName>
</protein>
<keyword evidence="1" id="KW-0472">Membrane</keyword>
<feature type="transmembrane region" description="Helical" evidence="1">
    <location>
        <begin position="138"/>
        <end position="158"/>
    </location>
</feature>
<dbReference type="EMBL" id="JACAZI010000002">
    <property type="protein sequence ID" value="KAF7369311.1"/>
    <property type="molecule type" value="Genomic_DNA"/>
</dbReference>
<evidence type="ECO:0000313" key="3">
    <source>
        <dbReference type="Proteomes" id="UP000620124"/>
    </source>
</evidence>
<reference evidence="2" key="1">
    <citation type="submission" date="2020-05" db="EMBL/GenBank/DDBJ databases">
        <title>Mycena genomes resolve the evolution of fungal bioluminescence.</title>
        <authorList>
            <person name="Tsai I.J."/>
        </authorList>
    </citation>
    <scope>NUCLEOTIDE SEQUENCE</scope>
    <source>
        <strain evidence="2">CCC161011</strain>
    </source>
</reference>
<accession>A0A8H7DF95</accession>
<dbReference type="Proteomes" id="UP000620124">
    <property type="component" value="Unassembled WGS sequence"/>
</dbReference>
<dbReference type="OrthoDB" id="3032844at2759"/>
<proteinExistence type="predicted"/>
<keyword evidence="1" id="KW-1133">Transmembrane helix</keyword>
<name>A0A8H7DF95_9AGAR</name>
<evidence type="ECO:0000256" key="1">
    <source>
        <dbReference type="SAM" id="Phobius"/>
    </source>
</evidence>
<evidence type="ECO:0000313" key="2">
    <source>
        <dbReference type="EMBL" id="KAF7369311.1"/>
    </source>
</evidence>
<keyword evidence="1" id="KW-0812">Transmembrane</keyword>
<comment type="caution">
    <text evidence="2">The sequence shown here is derived from an EMBL/GenBank/DDBJ whole genome shotgun (WGS) entry which is preliminary data.</text>
</comment>
<feature type="transmembrane region" description="Helical" evidence="1">
    <location>
        <begin position="46"/>
        <end position="68"/>
    </location>
</feature>
<keyword evidence="3" id="KW-1185">Reference proteome</keyword>
<dbReference type="AlphaFoldDB" id="A0A8H7DF95"/>
<organism evidence="2 3">
    <name type="scientific">Mycena venus</name>
    <dbReference type="NCBI Taxonomy" id="2733690"/>
    <lineage>
        <taxon>Eukaryota</taxon>
        <taxon>Fungi</taxon>
        <taxon>Dikarya</taxon>
        <taxon>Basidiomycota</taxon>
        <taxon>Agaricomycotina</taxon>
        <taxon>Agaricomycetes</taxon>
        <taxon>Agaricomycetidae</taxon>
        <taxon>Agaricales</taxon>
        <taxon>Marasmiineae</taxon>
        <taxon>Mycenaceae</taxon>
        <taxon>Mycena</taxon>
    </lineage>
</organism>
<sequence length="369" mass="41180">MSLGLTLTSGIQDISAFLPIFGTDQCEKHIGGALEKGFLSAAAAPLSIFGCLGIVKAALSIFVASITWPFNGAQLLRNAGFELQGSGAVMVGAARNNQELEGFQYGVESRFSAFLTEHDIENTAMGIKHIYASWNRRLLAISLPFGCLALVPYIPIIVNRGAAFPTWFYPFIHQDQTYTAALQMGVLRLYVPRTVWKTTTQLAYEAQIVDAQQAFSGVRDREFLRQMRVYMRPGAQYIKPDTVTQIFYATALSNNKRNLYLLTTMYNPLDDPVVVVRSLASDKVEVYAATCTPGDTAGAIKIQLLEPRIMPSSKPETLIQKISEHSRDIIGRFQDPQLRINRFRVSWTGEMEHSWSTDTRMYETRVTVV</sequence>